<proteinExistence type="inferred from homology"/>
<dbReference type="EMBL" id="HBIS01001354">
    <property type="protein sequence ID" value="CAE0607366.1"/>
    <property type="molecule type" value="Transcribed_RNA"/>
</dbReference>
<keyword evidence="4 11" id="KW-0812">Transmembrane</keyword>
<feature type="transmembrane region" description="Helical" evidence="13">
    <location>
        <begin position="128"/>
        <end position="146"/>
    </location>
</feature>
<keyword evidence="10 11" id="KW-0407">Ion channel</keyword>
<keyword evidence="3 11" id="KW-0633">Potassium transport</keyword>
<dbReference type="Gene3D" id="1.10.287.70">
    <property type="match status" value="1"/>
</dbReference>
<feature type="domain" description="Inward rectifier potassium channel C-terminal" evidence="14">
    <location>
        <begin position="216"/>
        <end position="371"/>
    </location>
</feature>
<evidence type="ECO:0000313" key="15">
    <source>
        <dbReference type="EMBL" id="CAE0607366.1"/>
    </source>
</evidence>
<reference evidence="16" key="1">
    <citation type="submission" date="2021-01" db="EMBL/GenBank/DDBJ databases">
        <authorList>
            <person name="Corre E."/>
            <person name="Pelletier E."/>
            <person name="Niang G."/>
            <person name="Scheremetjew M."/>
            <person name="Finn R."/>
            <person name="Kale V."/>
            <person name="Holt S."/>
            <person name="Cochrane G."/>
            <person name="Meng A."/>
            <person name="Brown T."/>
            <person name="Cohen L."/>
        </authorList>
    </citation>
    <scope>NUCLEOTIDE SEQUENCE</scope>
    <source>
        <strain evidence="16">CCMP1897</strain>
    </source>
</reference>
<evidence type="ECO:0000256" key="7">
    <source>
        <dbReference type="ARBA" id="ARBA00022989"/>
    </source>
</evidence>
<dbReference type="Gene3D" id="2.60.40.1400">
    <property type="entry name" value="G protein-activated inward rectifier potassium channel 1"/>
    <property type="match status" value="1"/>
</dbReference>
<keyword evidence="6 11" id="KW-0630">Potassium</keyword>
<dbReference type="InterPro" id="IPR013518">
    <property type="entry name" value="K_chnl_inward-rec_Kir_cyto"/>
</dbReference>
<evidence type="ECO:0000256" key="8">
    <source>
        <dbReference type="ARBA" id="ARBA00023065"/>
    </source>
</evidence>
<dbReference type="GO" id="GO:0034765">
    <property type="term" value="P:regulation of monoatomic ion transmembrane transport"/>
    <property type="evidence" value="ECO:0007669"/>
    <property type="project" value="TreeGrafter"/>
</dbReference>
<evidence type="ECO:0000256" key="13">
    <source>
        <dbReference type="SAM" id="Phobius"/>
    </source>
</evidence>
<dbReference type="InterPro" id="IPR041647">
    <property type="entry name" value="IRK_C"/>
</dbReference>
<evidence type="ECO:0000313" key="16">
    <source>
        <dbReference type="EMBL" id="CAE0607367.1"/>
    </source>
</evidence>
<feature type="transmembrane region" description="Helical" evidence="13">
    <location>
        <begin position="95"/>
        <end position="116"/>
    </location>
</feature>
<keyword evidence="5 11" id="KW-0851">Voltage-gated channel</keyword>
<evidence type="ECO:0000256" key="2">
    <source>
        <dbReference type="ARBA" id="ARBA00022448"/>
    </source>
</evidence>
<evidence type="ECO:0000256" key="10">
    <source>
        <dbReference type="ARBA" id="ARBA00023303"/>
    </source>
</evidence>
<organism evidence="16">
    <name type="scientific">Picocystis salinarum</name>
    <dbReference type="NCBI Taxonomy" id="88271"/>
    <lineage>
        <taxon>Eukaryota</taxon>
        <taxon>Viridiplantae</taxon>
        <taxon>Chlorophyta</taxon>
        <taxon>Picocystophyceae</taxon>
        <taxon>Picocystales</taxon>
        <taxon>Picocystaceae</taxon>
        <taxon>Picocystis</taxon>
    </lineage>
</organism>
<keyword evidence="9 13" id="KW-0472">Membrane</keyword>
<evidence type="ECO:0000256" key="5">
    <source>
        <dbReference type="ARBA" id="ARBA00022882"/>
    </source>
</evidence>
<dbReference type="EMBL" id="HBIS01001355">
    <property type="protein sequence ID" value="CAE0607367.1"/>
    <property type="molecule type" value="Transcribed_RNA"/>
</dbReference>
<gene>
    <name evidence="15" type="ORF">PSAL00342_LOCUS1183</name>
    <name evidence="16" type="ORF">PSAL00342_LOCUS1184</name>
</gene>
<dbReference type="GO" id="GO:1990573">
    <property type="term" value="P:potassium ion import across plasma membrane"/>
    <property type="evidence" value="ECO:0007669"/>
    <property type="project" value="TreeGrafter"/>
</dbReference>
<dbReference type="Pfam" id="PF17655">
    <property type="entry name" value="IRK_C"/>
    <property type="match status" value="1"/>
</dbReference>
<feature type="compositionally biased region" description="Low complexity" evidence="12">
    <location>
        <begin position="372"/>
        <end position="382"/>
    </location>
</feature>
<keyword evidence="7 13" id="KW-1133">Transmembrane helix</keyword>
<accession>A0A6U9QGC8</accession>
<evidence type="ECO:0000256" key="6">
    <source>
        <dbReference type="ARBA" id="ARBA00022958"/>
    </source>
</evidence>
<evidence type="ECO:0000256" key="9">
    <source>
        <dbReference type="ARBA" id="ARBA00023136"/>
    </source>
</evidence>
<keyword evidence="2 11" id="KW-0813">Transport</keyword>
<name>A0A6U9QGC8_9CHLO</name>
<dbReference type="SUPFAM" id="SSF81296">
    <property type="entry name" value="E set domains"/>
    <property type="match status" value="1"/>
</dbReference>
<keyword evidence="8 11" id="KW-0406">Ion transport</keyword>
<dbReference type="InterPro" id="IPR014756">
    <property type="entry name" value="Ig_E-set"/>
</dbReference>
<evidence type="ECO:0000256" key="4">
    <source>
        <dbReference type="ARBA" id="ARBA00022692"/>
    </source>
</evidence>
<dbReference type="GO" id="GO:0005886">
    <property type="term" value="C:plasma membrane"/>
    <property type="evidence" value="ECO:0007669"/>
    <property type="project" value="TreeGrafter"/>
</dbReference>
<protein>
    <recommendedName>
        <fullName evidence="14">Inward rectifier potassium channel C-terminal domain-containing protein</fullName>
    </recommendedName>
</protein>
<dbReference type="PANTHER" id="PTHR11767">
    <property type="entry name" value="INWARD RECTIFIER POTASSIUM CHANNEL"/>
    <property type="match status" value="1"/>
</dbReference>
<evidence type="ECO:0000259" key="14">
    <source>
        <dbReference type="Pfam" id="PF17655"/>
    </source>
</evidence>
<comment type="similarity">
    <text evidence="11">Belongs to the inward rectifier-type potassium channel (TC 1.A.2.1) family.</text>
</comment>
<comment type="subcellular location">
    <subcellularLocation>
        <location evidence="1 11">Membrane</location>
        <topology evidence="1 11">Multi-pass membrane protein</topology>
    </subcellularLocation>
</comment>
<dbReference type="GO" id="GO:0005242">
    <property type="term" value="F:inward rectifier potassium channel activity"/>
    <property type="evidence" value="ECO:0007669"/>
    <property type="project" value="InterPro"/>
</dbReference>
<evidence type="ECO:0000256" key="12">
    <source>
        <dbReference type="SAM" id="MobiDB-lite"/>
    </source>
</evidence>
<dbReference type="PANTHER" id="PTHR11767:SF102">
    <property type="entry name" value="INWARDLY RECTIFYING POTASSIUM CHANNEL 1, ISOFORM F"/>
    <property type="match status" value="1"/>
</dbReference>
<evidence type="ECO:0000256" key="1">
    <source>
        <dbReference type="ARBA" id="ARBA00004141"/>
    </source>
</evidence>
<dbReference type="InterPro" id="IPR016449">
    <property type="entry name" value="K_chnl_inward-rec_Kir"/>
</dbReference>
<evidence type="ECO:0000256" key="3">
    <source>
        <dbReference type="ARBA" id="ARBA00022538"/>
    </source>
</evidence>
<dbReference type="AlphaFoldDB" id="A0A6U9QGC8"/>
<evidence type="ECO:0000256" key="11">
    <source>
        <dbReference type="RuleBase" id="RU003822"/>
    </source>
</evidence>
<dbReference type="GO" id="GO:0034702">
    <property type="term" value="C:monoatomic ion channel complex"/>
    <property type="evidence" value="ECO:0007669"/>
    <property type="project" value="UniProtKB-KW"/>
</dbReference>
<sequence>MPAGAEADAPLLVPVQEETTTHDDVERQCTTRRRSQQGRLQFTGTEDINFTFERFEHRNLDYVLSSEEFYRRIRGESVGLLSKLSLLLHKSTKQFAFLVLGTLCIIVYLFGGAYSLEAPSCKSMHDPLTFSVANTFTLGALTLTFLGKPGCVGIAIVGFIHGAVTLAILIAVLFSFKRYKQEAFHAQHNMTIVISKYLLFGSRCRKAGWEMGCRTLTFRLANINENLVGPLTVYFMVINPKVYRPEQASCSTGNVSIGCSCLKLEEAAKNIIFPIVPTEYSHVIDQHSPLYGMNLQEIQDTGLEFLVLVYTQGNDHKQRSLAHCSFISEDIVQGNHFHDMSCPDIDSDRIPLDFMNFNRVESSRTAKVGLKGTSHTDSTSSGSHDHAPRSMKNLYVSKEDDRWKRDLAGLCKRVLEDDGASESLQLVAEHLSTCLAGQEGLDLSTMV</sequence>
<feature type="transmembrane region" description="Helical" evidence="13">
    <location>
        <begin position="152"/>
        <end position="176"/>
    </location>
</feature>
<feature type="region of interest" description="Disordered" evidence="12">
    <location>
        <begin position="366"/>
        <end position="390"/>
    </location>
</feature>